<dbReference type="AlphaFoldDB" id="A0A317NV99"/>
<feature type="compositionally biased region" description="Low complexity" evidence="1">
    <location>
        <begin position="290"/>
        <end position="314"/>
    </location>
</feature>
<dbReference type="Proteomes" id="UP000246410">
    <property type="component" value="Unassembled WGS sequence"/>
</dbReference>
<feature type="compositionally biased region" description="Polar residues" evidence="1">
    <location>
        <begin position="258"/>
        <end position="267"/>
    </location>
</feature>
<feature type="compositionally biased region" description="Low complexity" evidence="1">
    <location>
        <begin position="351"/>
        <end position="383"/>
    </location>
</feature>
<evidence type="ECO:0000313" key="2">
    <source>
        <dbReference type="EMBL" id="PWV79211.1"/>
    </source>
</evidence>
<organism evidence="2 3">
    <name type="scientific">Nocardia neocaledoniensis</name>
    <dbReference type="NCBI Taxonomy" id="236511"/>
    <lineage>
        <taxon>Bacteria</taxon>
        <taxon>Bacillati</taxon>
        <taxon>Actinomycetota</taxon>
        <taxon>Actinomycetes</taxon>
        <taxon>Mycobacteriales</taxon>
        <taxon>Nocardiaceae</taxon>
        <taxon>Nocardia</taxon>
    </lineage>
</organism>
<gene>
    <name evidence="2" type="ORF">DFR69_102274</name>
</gene>
<protein>
    <recommendedName>
        <fullName evidence="4">PPE family protein</fullName>
    </recommendedName>
</protein>
<feature type="compositionally biased region" description="Low complexity" evidence="1">
    <location>
        <begin position="321"/>
        <end position="330"/>
    </location>
</feature>
<dbReference type="EMBL" id="QGTL01000002">
    <property type="protein sequence ID" value="PWV79211.1"/>
    <property type="molecule type" value="Genomic_DNA"/>
</dbReference>
<feature type="region of interest" description="Disordered" evidence="1">
    <location>
        <begin position="206"/>
        <end position="411"/>
    </location>
</feature>
<reference evidence="2 3" key="1">
    <citation type="submission" date="2018-05" db="EMBL/GenBank/DDBJ databases">
        <title>Genomic Encyclopedia of Type Strains, Phase IV (KMG-IV): sequencing the most valuable type-strain genomes for metagenomic binning, comparative biology and taxonomic classification.</title>
        <authorList>
            <person name="Goeker M."/>
        </authorList>
    </citation>
    <scope>NUCLEOTIDE SEQUENCE [LARGE SCALE GENOMIC DNA]</scope>
    <source>
        <strain evidence="2 3">DSM 44717</strain>
    </source>
</reference>
<keyword evidence="3" id="KW-1185">Reference proteome</keyword>
<feature type="region of interest" description="Disordered" evidence="1">
    <location>
        <begin position="157"/>
        <end position="185"/>
    </location>
</feature>
<sequence>MTYEDYKARVIAAQELWNQERSGIYLTQHLAQLSTIFAGETQPNHLNGNDDSYDHMTLAQMQSAVAAMKPSAVQGASEAWSKISTDLSTTLQAFNKAFEAVSTGPDGWDGQAASAAVTAVGNYVQQSASLPAAALAVSLKLAEMKTGLEQTQTLMPGLTERPTLTDKTLPTDGDTKLGDYQGDEAEEEARRILRTVYGQVAVQSDTGVPFMPTAPKIVAEDGGGDPSALGGGTSGPTGGNTDTSGTGGGQQTPEDTGGDQTPQETGNPTATDGDSSSPDTDPSSTDDGDTTAASTATPTTTNPNAAQAGTPTTASPSAQNPATATPLGTTPGAGRGGGGSGGGGGRGGTSSGAPGAGRSVTGAPSGTGQPAAAAAGRAAAAGTGRAGMMGMPGMGGAGARGQNDDEHRGVPDYLINQENGEILTGIGDIRTVPPVIGGDDGAQQ</sequence>
<feature type="compositionally biased region" description="Gly residues" evidence="1">
    <location>
        <begin position="229"/>
        <end position="238"/>
    </location>
</feature>
<feature type="compositionally biased region" description="Gly residues" evidence="1">
    <location>
        <begin position="384"/>
        <end position="399"/>
    </location>
</feature>
<evidence type="ECO:0000256" key="1">
    <source>
        <dbReference type="SAM" id="MobiDB-lite"/>
    </source>
</evidence>
<proteinExistence type="predicted"/>
<feature type="compositionally biased region" description="Gly residues" evidence="1">
    <location>
        <begin position="331"/>
        <end position="350"/>
    </location>
</feature>
<evidence type="ECO:0008006" key="4">
    <source>
        <dbReference type="Google" id="ProtNLM"/>
    </source>
</evidence>
<name>A0A317NV99_9NOCA</name>
<dbReference type="RefSeq" id="WP_110036380.1">
    <property type="nucleotide sequence ID" value="NZ_QGTL01000002.1"/>
</dbReference>
<comment type="caution">
    <text evidence="2">The sequence shown here is derived from an EMBL/GenBank/DDBJ whole genome shotgun (WGS) entry which is preliminary data.</text>
</comment>
<feature type="region of interest" description="Disordered" evidence="1">
    <location>
        <begin position="425"/>
        <end position="444"/>
    </location>
</feature>
<feature type="compositionally biased region" description="Low complexity" evidence="1">
    <location>
        <begin position="268"/>
        <end position="283"/>
    </location>
</feature>
<evidence type="ECO:0000313" key="3">
    <source>
        <dbReference type="Proteomes" id="UP000246410"/>
    </source>
</evidence>
<accession>A0A317NV99</accession>